<dbReference type="SMART" id="SM00147">
    <property type="entry name" value="RasGEF"/>
    <property type="match status" value="1"/>
</dbReference>
<dbReference type="InterPro" id="IPR011993">
    <property type="entry name" value="PH-like_dom_sf"/>
</dbReference>
<dbReference type="InterPro" id="IPR023578">
    <property type="entry name" value="Ras_GEF_dom_sf"/>
</dbReference>
<dbReference type="PANTHER" id="PTHR23113">
    <property type="entry name" value="GUANINE NUCLEOTIDE EXCHANGE FACTOR"/>
    <property type="match status" value="1"/>
</dbReference>
<evidence type="ECO:0000256" key="1">
    <source>
        <dbReference type="ARBA" id="ARBA00022658"/>
    </source>
</evidence>
<keyword evidence="1 2" id="KW-0344">Guanine-nucleotide releasing factor</keyword>
<evidence type="ECO:0008006" key="8">
    <source>
        <dbReference type="Google" id="ProtNLM"/>
    </source>
</evidence>
<dbReference type="Gene3D" id="1.10.840.10">
    <property type="entry name" value="Ras guanine-nucleotide exchange factors catalytic domain"/>
    <property type="match status" value="1"/>
</dbReference>
<comment type="caution">
    <text evidence="6">The sequence shown here is derived from an EMBL/GenBank/DDBJ whole genome shotgun (WGS) entry which is preliminary data.</text>
</comment>
<dbReference type="InterPro" id="IPR008937">
    <property type="entry name" value="Ras-like_GEF"/>
</dbReference>
<dbReference type="Proteomes" id="UP001347796">
    <property type="component" value="Unassembled WGS sequence"/>
</dbReference>
<dbReference type="Pfam" id="PF00617">
    <property type="entry name" value="RasGEF"/>
    <property type="match status" value="1"/>
</dbReference>
<proteinExistence type="predicted"/>
<evidence type="ECO:0000313" key="7">
    <source>
        <dbReference type="Proteomes" id="UP001347796"/>
    </source>
</evidence>
<accession>A0AAN8KGC6</accession>
<dbReference type="InterPro" id="IPR001849">
    <property type="entry name" value="PH_domain"/>
</dbReference>
<keyword evidence="7" id="KW-1185">Reference proteome</keyword>
<dbReference type="PANTHER" id="PTHR23113:SF368">
    <property type="entry name" value="CELL DIVISION CONTROL PROTEIN 25"/>
    <property type="match status" value="1"/>
</dbReference>
<dbReference type="CDD" id="cd00155">
    <property type="entry name" value="RasGEF"/>
    <property type="match status" value="1"/>
</dbReference>
<evidence type="ECO:0000313" key="6">
    <source>
        <dbReference type="EMBL" id="KAK6194513.1"/>
    </source>
</evidence>
<organism evidence="6 7">
    <name type="scientific">Patella caerulea</name>
    <name type="common">Rayed Mediterranean limpet</name>
    <dbReference type="NCBI Taxonomy" id="87958"/>
    <lineage>
        <taxon>Eukaryota</taxon>
        <taxon>Metazoa</taxon>
        <taxon>Spiralia</taxon>
        <taxon>Lophotrochozoa</taxon>
        <taxon>Mollusca</taxon>
        <taxon>Gastropoda</taxon>
        <taxon>Patellogastropoda</taxon>
        <taxon>Patelloidea</taxon>
        <taxon>Patellidae</taxon>
        <taxon>Patella</taxon>
    </lineage>
</organism>
<name>A0AAN8KGC6_PATCE</name>
<dbReference type="AlphaFoldDB" id="A0AAN8KGC6"/>
<reference evidence="6 7" key="1">
    <citation type="submission" date="2024-01" db="EMBL/GenBank/DDBJ databases">
        <title>The genome of the rayed Mediterranean limpet Patella caerulea (Linnaeus, 1758).</title>
        <authorList>
            <person name="Anh-Thu Weber A."/>
            <person name="Halstead-Nussloch G."/>
        </authorList>
    </citation>
    <scope>NUCLEOTIDE SEQUENCE [LARGE SCALE GENOMIC DNA]</scope>
    <source>
        <strain evidence="6">AATW-2023a</strain>
        <tissue evidence="6">Whole specimen</tissue>
    </source>
</reference>
<dbReference type="CDD" id="cd13310">
    <property type="entry name" value="PH_RalGPS1_2"/>
    <property type="match status" value="1"/>
</dbReference>
<evidence type="ECO:0000259" key="5">
    <source>
        <dbReference type="PROSITE" id="PS50009"/>
    </source>
</evidence>
<evidence type="ECO:0000256" key="3">
    <source>
        <dbReference type="SAM" id="MobiDB-lite"/>
    </source>
</evidence>
<dbReference type="SUPFAM" id="SSF50729">
    <property type="entry name" value="PH domain-like"/>
    <property type="match status" value="1"/>
</dbReference>
<dbReference type="EMBL" id="JAZGQO010000001">
    <property type="protein sequence ID" value="KAK6194513.1"/>
    <property type="molecule type" value="Genomic_DNA"/>
</dbReference>
<dbReference type="Gene3D" id="2.30.29.30">
    <property type="entry name" value="Pleckstrin-homology domain (PH domain)/Phosphotyrosine-binding domain (PTB)"/>
    <property type="match status" value="1"/>
</dbReference>
<feature type="compositionally biased region" description="Basic and acidic residues" evidence="3">
    <location>
        <begin position="112"/>
        <end position="121"/>
    </location>
</feature>
<dbReference type="SUPFAM" id="SSF48366">
    <property type="entry name" value="Ras GEF"/>
    <property type="match status" value="1"/>
</dbReference>
<protein>
    <recommendedName>
        <fullName evidence="8">Ras-specific guanine nucleotide-releasing factor RalGPS1</fullName>
    </recommendedName>
</protein>
<feature type="domain" description="Ras-GEF" evidence="5">
    <location>
        <begin position="140"/>
        <end position="376"/>
    </location>
</feature>
<feature type="region of interest" description="Disordered" evidence="3">
    <location>
        <begin position="76"/>
        <end position="121"/>
    </location>
</feature>
<dbReference type="GO" id="GO:0007265">
    <property type="term" value="P:Ras protein signal transduction"/>
    <property type="evidence" value="ECO:0007669"/>
    <property type="project" value="TreeGrafter"/>
</dbReference>
<dbReference type="InterPro" id="IPR036964">
    <property type="entry name" value="RASGEF_cat_dom_sf"/>
</dbReference>
<dbReference type="PROSITE" id="PS50009">
    <property type="entry name" value="RASGEF_CAT"/>
    <property type="match status" value="1"/>
</dbReference>
<dbReference type="InterPro" id="IPR001895">
    <property type="entry name" value="RASGEF_cat_dom"/>
</dbReference>
<dbReference type="SMART" id="SM00233">
    <property type="entry name" value="PH"/>
    <property type="match status" value="1"/>
</dbReference>
<dbReference type="GO" id="GO:0005886">
    <property type="term" value="C:plasma membrane"/>
    <property type="evidence" value="ECO:0007669"/>
    <property type="project" value="TreeGrafter"/>
</dbReference>
<feature type="domain" description="PH" evidence="4">
    <location>
        <begin position="522"/>
        <end position="634"/>
    </location>
</feature>
<sequence>MWLSMDLDYLIQSLDGVRVCTPHPCRKRKSVKRHSSYHGSPSKQKHAFQLRRPSGSYVYVRCDVCKMNIPHRILTPDDGGGGKTMVKSLESDSSGEALTGQSLTDGLSLSHGSEESLEKRSSLPRMKSYDAVVFDVLRVSPDDFASQITLMDLPVFQSIQPDELTSCAWTTKTKLIRAPYVVAFTRRFNHVNFWVQKEILNCQTLKTRAEVLSHFIKIAKKLLDLNNLHAVMAVISALQSAAIFRLSKTWMMLSKRDKSTYEKMADLFSENSNRQKLRDYMENVKLPCIPYLGLYLTDLIYIDVAHPHHGGMESHSRRIQMNNILRVIADFQQSTYENLGILEHVQNYLKSVRYIEELQKFVEDDNYKLSLKLEPATSQGVSTSREDVTIHVLPPSPATDPRPGCLSVSGPSKYAPGHRKSRSLTANFMSCTHPQVEKSYSLPSRTTAPYVQGIRHLLDDSVLEEESPCASSDGSVCSKFQSLESREQHDSTSSEQETFWPALNDIQWRGSDESPGTIYQASFTCEGCLKRKTLLKDGKKPTVSSWSRYWVALWGTNLLYYPAKSLRGSSRSDFKTNPSKMTSIVGWMVVMGDNPLQPDAFQLTDPARGNVYKMRGGSQSQALQWCRHLSEASKRYNQRPPVNLMSFD</sequence>
<gene>
    <name evidence="6" type="ORF">SNE40_000135</name>
</gene>
<dbReference type="PROSITE" id="PS50003">
    <property type="entry name" value="PH_DOMAIN"/>
    <property type="match status" value="1"/>
</dbReference>
<evidence type="ECO:0000259" key="4">
    <source>
        <dbReference type="PROSITE" id="PS50003"/>
    </source>
</evidence>
<dbReference type="Pfam" id="PF00169">
    <property type="entry name" value="PH"/>
    <property type="match status" value="1"/>
</dbReference>
<dbReference type="GO" id="GO:0005085">
    <property type="term" value="F:guanyl-nucleotide exchange factor activity"/>
    <property type="evidence" value="ECO:0007669"/>
    <property type="project" value="UniProtKB-KW"/>
</dbReference>
<feature type="compositionally biased region" description="Polar residues" evidence="3">
    <location>
        <begin position="91"/>
        <end position="105"/>
    </location>
</feature>
<evidence type="ECO:0000256" key="2">
    <source>
        <dbReference type="PROSITE-ProRule" id="PRU00168"/>
    </source>
</evidence>